<sequence>MKYEIEYACGHTGTVQLFGKTADRERKVKWLETQICPACEHAEIEKRRAEEATVAKEKAEEFGLPELEGTPKQVSWALTIRDKILNRELDTVNVLPPIEAGASCFNENSATDSKELRRLTLSPQA</sequence>
<reference evidence="1 2" key="1">
    <citation type="journal article" date="2018" name="Genome Announc.">
        <title>Complete genomes of two Megasphaera elsdenii strains, NCIMB 702410 and ATCC 25940.</title>
        <authorList>
            <person name="Hatmaker E.A."/>
            <person name="O'Dell K."/>
            <person name="Riley L.A."/>
            <person name="Klingeman D.M."/>
            <person name="Guss A.M."/>
        </authorList>
    </citation>
    <scope>NUCLEOTIDE SEQUENCE [LARGE SCALE GENOMIC DNA]</scope>
    <source>
        <strain evidence="1 2">NCIMB702410</strain>
    </source>
</reference>
<dbReference type="OrthoDB" id="2667318at2"/>
<proteinExistence type="predicted"/>
<dbReference type="RefSeq" id="WP_051524987.1">
    <property type="nucleotide sequence ID" value="NZ_CP027569.1"/>
</dbReference>
<evidence type="ECO:0000313" key="1">
    <source>
        <dbReference type="EMBL" id="AVO27581.1"/>
    </source>
</evidence>
<gene>
    <name evidence="1" type="ORF">C6Y28_08175</name>
</gene>
<dbReference type="Proteomes" id="UP000238358">
    <property type="component" value="Chromosome"/>
</dbReference>
<accession>A0A2S0M7X9</accession>
<organism evidence="1 2">
    <name type="scientific">Megasphaera elsdenii</name>
    <dbReference type="NCBI Taxonomy" id="907"/>
    <lineage>
        <taxon>Bacteria</taxon>
        <taxon>Bacillati</taxon>
        <taxon>Bacillota</taxon>
        <taxon>Negativicutes</taxon>
        <taxon>Veillonellales</taxon>
        <taxon>Veillonellaceae</taxon>
        <taxon>Megasphaera</taxon>
    </lineage>
</organism>
<protein>
    <submittedName>
        <fullName evidence="1">Uncharacterized protein</fullName>
    </submittedName>
</protein>
<dbReference type="AlphaFoldDB" id="A0A2S0M7X9"/>
<evidence type="ECO:0000313" key="2">
    <source>
        <dbReference type="Proteomes" id="UP000238358"/>
    </source>
</evidence>
<dbReference type="EMBL" id="CP027569">
    <property type="protein sequence ID" value="AVO27581.1"/>
    <property type="molecule type" value="Genomic_DNA"/>
</dbReference>
<name>A0A2S0M7X9_MEGEL</name>